<evidence type="ECO:0000259" key="1">
    <source>
        <dbReference type="PROSITE" id="PS50878"/>
    </source>
</evidence>
<organism evidence="2 3">
    <name type="scientific">Caligus rogercresseyi</name>
    <name type="common">Sea louse</name>
    <dbReference type="NCBI Taxonomy" id="217165"/>
    <lineage>
        <taxon>Eukaryota</taxon>
        <taxon>Metazoa</taxon>
        <taxon>Ecdysozoa</taxon>
        <taxon>Arthropoda</taxon>
        <taxon>Crustacea</taxon>
        <taxon>Multicrustacea</taxon>
        <taxon>Hexanauplia</taxon>
        <taxon>Copepoda</taxon>
        <taxon>Siphonostomatoida</taxon>
        <taxon>Caligidae</taxon>
        <taxon>Caligus</taxon>
    </lineage>
</organism>
<dbReference type="PROSITE" id="PS50878">
    <property type="entry name" value="RT_POL"/>
    <property type="match status" value="1"/>
</dbReference>
<dbReference type="InterPro" id="IPR000477">
    <property type="entry name" value="RT_dom"/>
</dbReference>
<sequence>MVMDMVLSQTNVTAPFRLGAEPLAELAYADDLVLLSATNNGLASTLASFQEALALTGMTLNLQKTQYFNVGVFREVQSSISTNT</sequence>
<feature type="domain" description="Reverse transcriptase" evidence="1">
    <location>
        <begin position="1"/>
        <end position="84"/>
    </location>
</feature>
<evidence type="ECO:0000313" key="3">
    <source>
        <dbReference type="Proteomes" id="UP000595437"/>
    </source>
</evidence>
<dbReference type="Pfam" id="PF00078">
    <property type="entry name" value="RVT_1"/>
    <property type="match status" value="1"/>
</dbReference>
<protein>
    <recommendedName>
        <fullName evidence="1">Reverse transcriptase domain-containing protein</fullName>
    </recommendedName>
</protein>
<evidence type="ECO:0000313" key="2">
    <source>
        <dbReference type="EMBL" id="QQP35738.1"/>
    </source>
</evidence>
<keyword evidence="3" id="KW-1185">Reference proteome</keyword>
<accession>A0A7T8JUP9</accession>
<dbReference type="AlphaFoldDB" id="A0A7T8JUP9"/>
<gene>
    <name evidence="2" type="ORF">FKW44_024043</name>
</gene>
<dbReference type="OrthoDB" id="10014409at2759"/>
<reference evidence="3" key="1">
    <citation type="submission" date="2021-01" db="EMBL/GenBank/DDBJ databases">
        <title>Caligus Genome Assembly.</title>
        <authorList>
            <person name="Gallardo-Escarate C."/>
        </authorList>
    </citation>
    <scope>NUCLEOTIDE SEQUENCE [LARGE SCALE GENOMIC DNA]</scope>
</reference>
<dbReference type="EMBL" id="CP045907">
    <property type="protein sequence ID" value="QQP35738.1"/>
    <property type="molecule type" value="Genomic_DNA"/>
</dbReference>
<dbReference type="Proteomes" id="UP000595437">
    <property type="component" value="Chromosome 18"/>
</dbReference>
<proteinExistence type="predicted"/>
<name>A0A7T8JUP9_CALRO</name>